<feature type="compositionally biased region" description="Basic and acidic residues" evidence="1">
    <location>
        <begin position="1"/>
        <end position="10"/>
    </location>
</feature>
<sequence length="80" mass="8941">MSTQKKDFHGNPEQVLDIDDHDSIILQDLEKPQNEKNEVNQSPNKDKFGSTSPLGSLGFGMATVMLNLANAGCYTINRWF</sequence>
<reference evidence="2 3" key="1">
    <citation type="submission" date="2024-04" db="EMBL/GenBank/DDBJ databases">
        <title>Tritrichomonas musculus Genome.</title>
        <authorList>
            <person name="Alves-Ferreira E."/>
            <person name="Grigg M."/>
            <person name="Lorenzi H."/>
            <person name="Galac M."/>
        </authorList>
    </citation>
    <scope>NUCLEOTIDE SEQUENCE [LARGE SCALE GENOMIC DNA]</scope>
    <source>
        <strain evidence="2 3">EAF2021</strain>
    </source>
</reference>
<organism evidence="2 3">
    <name type="scientific">Tritrichomonas musculus</name>
    <dbReference type="NCBI Taxonomy" id="1915356"/>
    <lineage>
        <taxon>Eukaryota</taxon>
        <taxon>Metamonada</taxon>
        <taxon>Parabasalia</taxon>
        <taxon>Tritrichomonadida</taxon>
        <taxon>Tritrichomonadidae</taxon>
        <taxon>Tritrichomonas</taxon>
    </lineage>
</organism>
<comment type="caution">
    <text evidence="2">The sequence shown here is derived from an EMBL/GenBank/DDBJ whole genome shotgun (WGS) entry which is preliminary data.</text>
</comment>
<keyword evidence="3" id="KW-1185">Reference proteome</keyword>
<proteinExistence type="predicted"/>
<dbReference type="Proteomes" id="UP001470230">
    <property type="component" value="Unassembled WGS sequence"/>
</dbReference>
<name>A0ABR2GTP0_9EUKA</name>
<gene>
    <name evidence="2" type="ORF">M9Y10_036745</name>
</gene>
<evidence type="ECO:0000313" key="2">
    <source>
        <dbReference type="EMBL" id="KAK8837313.1"/>
    </source>
</evidence>
<feature type="region of interest" description="Disordered" evidence="1">
    <location>
        <begin position="29"/>
        <end position="52"/>
    </location>
</feature>
<evidence type="ECO:0000256" key="1">
    <source>
        <dbReference type="SAM" id="MobiDB-lite"/>
    </source>
</evidence>
<protein>
    <recommendedName>
        <fullName evidence="4">Amino acid transporter transmembrane domain-containing protein</fullName>
    </recommendedName>
</protein>
<evidence type="ECO:0008006" key="4">
    <source>
        <dbReference type="Google" id="ProtNLM"/>
    </source>
</evidence>
<accession>A0ABR2GTP0</accession>
<evidence type="ECO:0000313" key="3">
    <source>
        <dbReference type="Proteomes" id="UP001470230"/>
    </source>
</evidence>
<dbReference type="EMBL" id="JAPFFF010000060">
    <property type="protein sequence ID" value="KAK8837313.1"/>
    <property type="molecule type" value="Genomic_DNA"/>
</dbReference>
<feature type="compositionally biased region" description="Basic and acidic residues" evidence="1">
    <location>
        <begin position="29"/>
        <end position="48"/>
    </location>
</feature>
<feature type="region of interest" description="Disordered" evidence="1">
    <location>
        <begin position="1"/>
        <end position="20"/>
    </location>
</feature>